<reference evidence="3" key="1">
    <citation type="journal article" date="2014" name="Science">
        <title>Ancient hybridizations among the ancestral genomes of bread wheat.</title>
        <authorList>
            <consortium name="International Wheat Genome Sequencing Consortium,"/>
            <person name="Marcussen T."/>
            <person name="Sandve S.R."/>
            <person name="Heier L."/>
            <person name="Spannagl M."/>
            <person name="Pfeifer M."/>
            <person name="Jakobsen K.S."/>
            <person name="Wulff B.B."/>
            <person name="Steuernagel B."/>
            <person name="Mayer K.F."/>
            <person name="Olsen O.A."/>
        </authorList>
    </citation>
    <scope>NUCLEOTIDE SEQUENCE [LARGE SCALE GENOMIC DNA]</scope>
    <source>
        <strain evidence="3">cv. AL8/78</strain>
    </source>
</reference>
<reference evidence="2" key="3">
    <citation type="journal article" date="2017" name="Nature">
        <title>Genome sequence of the progenitor of the wheat D genome Aegilops tauschii.</title>
        <authorList>
            <person name="Luo M.C."/>
            <person name="Gu Y.Q."/>
            <person name="Puiu D."/>
            <person name="Wang H."/>
            <person name="Twardziok S.O."/>
            <person name="Deal K.R."/>
            <person name="Huo N."/>
            <person name="Zhu T."/>
            <person name="Wang L."/>
            <person name="Wang Y."/>
            <person name="McGuire P.E."/>
            <person name="Liu S."/>
            <person name="Long H."/>
            <person name="Ramasamy R.K."/>
            <person name="Rodriguez J.C."/>
            <person name="Van S.L."/>
            <person name="Yuan L."/>
            <person name="Wang Z."/>
            <person name="Xia Z."/>
            <person name="Xiao L."/>
            <person name="Anderson O.D."/>
            <person name="Ouyang S."/>
            <person name="Liang Y."/>
            <person name="Zimin A.V."/>
            <person name="Pertea G."/>
            <person name="Qi P."/>
            <person name="Bennetzen J.L."/>
            <person name="Dai X."/>
            <person name="Dawson M.W."/>
            <person name="Muller H.G."/>
            <person name="Kugler K."/>
            <person name="Rivarola-Duarte L."/>
            <person name="Spannagl M."/>
            <person name="Mayer K.F.X."/>
            <person name="Lu F.H."/>
            <person name="Bevan M.W."/>
            <person name="Leroy P."/>
            <person name="Li P."/>
            <person name="You F.M."/>
            <person name="Sun Q."/>
            <person name="Liu Z."/>
            <person name="Lyons E."/>
            <person name="Wicker T."/>
            <person name="Salzberg S.L."/>
            <person name="Devos K.M."/>
            <person name="Dvorak J."/>
        </authorList>
    </citation>
    <scope>NUCLEOTIDE SEQUENCE [LARGE SCALE GENOMIC DNA]</scope>
    <source>
        <strain evidence="2">cv. AL8/78</strain>
    </source>
</reference>
<feature type="compositionally biased region" description="Polar residues" evidence="1">
    <location>
        <begin position="1"/>
        <end position="16"/>
    </location>
</feature>
<dbReference type="EnsemblPlants" id="AET5Gv20907700.7">
    <property type="protein sequence ID" value="AET5Gv20907700.7"/>
    <property type="gene ID" value="AET5Gv20907700"/>
</dbReference>
<reference evidence="3" key="2">
    <citation type="journal article" date="2017" name="Nat. Plants">
        <title>The Aegilops tauschii genome reveals multiple impacts of transposons.</title>
        <authorList>
            <person name="Zhao G."/>
            <person name="Zou C."/>
            <person name="Li K."/>
            <person name="Wang K."/>
            <person name="Li T."/>
            <person name="Gao L."/>
            <person name="Zhang X."/>
            <person name="Wang H."/>
            <person name="Yang Z."/>
            <person name="Liu X."/>
            <person name="Jiang W."/>
            <person name="Mao L."/>
            <person name="Kong X."/>
            <person name="Jiao Y."/>
            <person name="Jia J."/>
        </authorList>
    </citation>
    <scope>NUCLEOTIDE SEQUENCE [LARGE SCALE GENOMIC DNA]</scope>
    <source>
        <strain evidence="3">cv. AL8/78</strain>
    </source>
</reference>
<feature type="region of interest" description="Disordered" evidence="1">
    <location>
        <begin position="1"/>
        <end position="121"/>
    </location>
</feature>
<evidence type="ECO:0000256" key="1">
    <source>
        <dbReference type="SAM" id="MobiDB-lite"/>
    </source>
</evidence>
<organism evidence="2 3">
    <name type="scientific">Aegilops tauschii subsp. strangulata</name>
    <name type="common">Goatgrass</name>
    <dbReference type="NCBI Taxonomy" id="200361"/>
    <lineage>
        <taxon>Eukaryota</taxon>
        <taxon>Viridiplantae</taxon>
        <taxon>Streptophyta</taxon>
        <taxon>Embryophyta</taxon>
        <taxon>Tracheophyta</taxon>
        <taxon>Spermatophyta</taxon>
        <taxon>Magnoliopsida</taxon>
        <taxon>Liliopsida</taxon>
        <taxon>Poales</taxon>
        <taxon>Poaceae</taxon>
        <taxon>BOP clade</taxon>
        <taxon>Pooideae</taxon>
        <taxon>Triticodae</taxon>
        <taxon>Triticeae</taxon>
        <taxon>Triticinae</taxon>
        <taxon>Aegilops</taxon>
    </lineage>
</organism>
<dbReference type="Gramene" id="AET5Gv20907700.7">
    <property type="protein sequence ID" value="AET5Gv20907700.7"/>
    <property type="gene ID" value="AET5Gv20907700"/>
</dbReference>
<feature type="compositionally biased region" description="Low complexity" evidence="1">
    <location>
        <begin position="100"/>
        <end position="109"/>
    </location>
</feature>
<evidence type="ECO:0000313" key="3">
    <source>
        <dbReference type="Proteomes" id="UP000015105"/>
    </source>
</evidence>
<reference evidence="2" key="4">
    <citation type="submission" date="2019-03" db="UniProtKB">
        <authorList>
            <consortium name="EnsemblPlants"/>
        </authorList>
    </citation>
    <scope>IDENTIFICATION</scope>
</reference>
<dbReference type="AlphaFoldDB" id="A0A453LU09"/>
<proteinExistence type="predicted"/>
<name>A0A453LU09_AEGTS</name>
<keyword evidence="3" id="KW-1185">Reference proteome</keyword>
<protein>
    <submittedName>
        <fullName evidence="2">Uncharacterized protein</fullName>
    </submittedName>
</protein>
<reference evidence="2" key="5">
    <citation type="journal article" date="2021" name="G3 (Bethesda)">
        <title>Aegilops tauschii genome assembly Aet v5.0 features greater sequence contiguity and improved annotation.</title>
        <authorList>
            <person name="Wang L."/>
            <person name="Zhu T."/>
            <person name="Rodriguez J.C."/>
            <person name="Deal K.R."/>
            <person name="Dubcovsky J."/>
            <person name="McGuire P.E."/>
            <person name="Lux T."/>
            <person name="Spannagl M."/>
            <person name="Mayer K.F.X."/>
            <person name="Baldrich P."/>
            <person name="Meyers B.C."/>
            <person name="Huo N."/>
            <person name="Gu Y.Q."/>
            <person name="Zhou H."/>
            <person name="Devos K.M."/>
            <person name="Bennetzen J.L."/>
            <person name="Unver T."/>
            <person name="Budak H."/>
            <person name="Gulick P.J."/>
            <person name="Galiba G."/>
            <person name="Kalapos B."/>
            <person name="Nelson D.R."/>
            <person name="Li P."/>
            <person name="You F.M."/>
            <person name="Luo M.C."/>
            <person name="Dvorak J."/>
        </authorList>
    </citation>
    <scope>NUCLEOTIDE SEQUENCE [LARGE SCALE GENOMIC DNA]</scope>
    <source>
        <strain evidence="2">cv. AL8/78</strain>
    </source>
</reference>
<accession>A0A453LU09</accession>
<sequence>TPSETSTLDPSSSPNVAAQARPTLPALPGVQQKTPTLSWHSRHQKREPETQHDAIICCSIRISNAAGRSAPPIPIPPREKARHAPTRRHDTTLRSSHSQAAAAPATRLAGGERDEEGGRGLALRLLRRLPV</sequence>
<evidence type="ECO:0000313" key="2">
    <source>
        <dbReference type="EnsemblPlants" id="AET5Gv20907700.7"/>
    </source>
</evidence>
<dbReference type="Proteomes" id="UP000015105">
    <property type="component" value="Chromosome 5D"/>
</dbReference>